<comment type="caution">
    <text evidence="6">The sequence shown here is derived from an EMBL/GenBank/DDBJ whole genome shotgun (WGS) entry which is preliminary data.</text>
</comment>
<dbReference type="InterPro" id="IPR020904">
    <property type="entry name" value="Sc_DH/Rdtase_CS"/>
</dbReference>
<dbReference type="AlphaFoldDB" id="A0A2K0T825"/>
<dbReference type="PANTHER" id="PTHR43008">
    <property type="entry name" value="BENZIL REDUCTASE"/>
    <property type="match status" value="1"/>
</dbReference>
<dbReference type="InterPro" id="IPR036291">
    <property type="entry name" value="NAD(P)-bd_dom_sf"/>
</dbReference>
<dbReference type="Pfam" id="PF13561">
    <property type="entry name" value="adh_short_C2"/>
    <property type="match status" value="1"/>
</dbReference>
<evidence type="ECO:0000256" key="1">
    <source>
        <dbReference type="ARBA" id="ARBA00006484"/>
    </source>
</evidence>
<evidence type="ECO:0000256" key="2">
    <source>
        <dbReference type="ARBA" id="ARBA00022857"/>
    </source>
</evidence>
<name>A0A2K0T825_9HYPO</name>
<dbReference type="InterPro" id="IPR002347">
    <property type="entry name" value="SDR_fam"/>
</dbReference>
<dbReference type="PRINTS" id="PR00081">
    <property type="entry name" value="GDHRDH"/>
</dbReference>
<dbReference type="EMBL" id="MTYH01000054">
    <property type="protein sequence ID" value="PNP41688.1"/>
    <property type="molecule type" value="Genomic_DNA"/>
</dbReference>
<proteinExistence type="inferred from homology"/>
<dbReference type="FunFam" id="3.40.50.720:FF:000090">
    <property type="entry name" value="NADP-dependent mannitol dehydrogenase"/>
    <property type="match status" value="1"/>
</dbReference>
<feature type="compositionally biased region" description="Basic and acidic residues" evidence="5">
    <location>
        <begin position="42"/>
        <end position="56"/>
    </location>
</feature>
<feature type="region of interest" description="Disordered" evidence="5">
    <location>
        <begin position="33"/>
        <end position="56"/>
    </location>
</feature>
<evidence type="ECO:0000256" key="5">
    <source>
        <dbReference type="SAM" id="MobiDB-lite"/>
    </source>
</evidence>
<organism evidence="6 7">
    <name type="scientific">Trichoderma gamsii</name>
    <dbReference type="NCBI Taxonomy" id="398673"/>
    <lineage>
        <taxon>Eukaryota</taxon>
        <taxon>Fungi</taxon>
        <taxon>Dikarya</taxon>
        <taxon>Ascomycota</taxon>
        <taxon>Pezizomycotina</taxon>
        <taxon>Sordariomycetes</taxon>
        <taxon>Hypocreomycetidae</taxon>
        <taxon>Hypocreales</taxon>
        <taxon>Hypocreaceae</taxon>
        <taxon>Trichoderma</taxon>
    </lineage>
</organism>
<dbReference type="OrthoDB" id="5307821at2759"/>
<evidence type="ECO:0008006" key="8">
    <source>
        <dbReference type="Google" id="ProtNLM"/>
    </source>
</evidence>
<sequence>MASTVRAPAFMLRAAARRAFTFTSANRLPLAAARKLHTVPPRQDKPGSHSRTDSDVEIEHPAEHELPSSKPVIGTGGQYVKPTLASFSLDGNVGVVTGGARGLGLVIGQGMVYSGSDLALVDMNTEEEAEKQTKLLVDAFIKENPNAERIPKVTAHYADVADPDSVEACIAEIIQQHGKIDNLVTSAGFTENFEAVKYPIDRLRKLWAVNVDGTYLFATSVARHLMERKSPGSMVMIGSMSGSIVNVPQPQAPYNASKAGVRHLAASLAVEWAHAGIRVNCISPGYMLTALTEKIMDENPELKQKWVSLIPQGKMGRPQDLMGPVTFLLSDASQYVTGADVRVDGGYTVT</sequence>
<dbReference type="GO" id="GO:0019594">
    <property type="term" value="P:mannitol metabolic process"/>
    <property type="evidence" value="ECO:0007669"/>
    <property type="project" value="UniProtKB-ARBA"/>
</dbReference>
<dbReference type="SUPFAM" id="SSF51735">
    <property type="entry name" value="NAD(P)-binding Rossmann-fold domains"/>
    <property type="match status" value="1"/>
</dbReference>
<evidence type="ECO:0000256" key="4">
    <source>
        <dbReference type="ARBA" id="ARBA00023277"/>
    </source>
</evidence>
<dbReference type="GO" id="GO:0050085">
    <property type="term" value="F:mannitol 2-dehydrogenase (NADP+) activity"/>
    <property type="evidence" value="ECO:0007669"/>
    <property type="project" value="UniProtKB-ARBA"/>
</dbReference>
<dbReference type="PANTHER" id="PTHR43008:SF14">
    <property type="entry name" value="DEHYDROGENASE ARBD, PUTATIVE-RELATED"/>
    <property type="match status" value="1"/>
</dbReference>
<keyword evidence="4" id="KW-0119">Carbohydrate metabolism</keyword>
<keyword evidence="3" id="KW-0560">Oxidoreductase</keyword>
<comment type="similarity">
    <text evidence="1">Belongs to the short-chain dehydrogenases/reductases (SDR) family.</text>
</comment>
<reference evidence="6 7" key="1">
    <citation type="submission" date="2017-02" db="EMBL/GenBank/DDBJ databases">
        <title>Genomes of Trichoderma spp. with biocontrol activity.</title>
        <authorList>
            <person name="Gardiner D."/>
            <person name="Kazan K."/>
            <person name="Vos C."/>
            <person name="Harvey P."/>
        </authorList>
    </citation>
    <scope>NUCLEOTIDE SEQUENCE [LARGE SCALE GENOMIC DNA]</scope>
    <source>
        <strain evidence="6 7">A5MH</strain>
    </source>
</reference>
<evidence type="ECO:0000256" key="3">
    <source>
        <dbReference type="ARBA" id="ARBA00023002"/>
    </source>
</evidence>
<evidence type="ECO:0000313" key="7">
    <source>
        <dbReference type="Proteomes" id="UP000236546"/>
    </source>
</evidence>
<keyword evidence="2" id="KW-0521">NADP</keyword>
<gene>
    <name evidence="6" type="ORF">TGAMA5MH_06280</name>
</gene>
<dbReference type="PROSITE" id="PS00061">
    <property type="entry name" value="ADH_SHORT"/>
    <property type="match status" value="1"/>
</dbReference>
<dbReference type="GO" id="GO:0050664">
    <property type="term" value="F:oxidoreductase activity, acting on NAD(P)H, oxygen as acceptor"/>
    <property type="evidence" value="ECO:0007669"/>
    <property type="project" value="TreeGrafter"/>
</dbReference>
<evidence type="ECO:0000313" key="6">
    <source>
        <dbReference type="EMBL" id="PNP41688.1"/>
    </source>
</evidence>
<dbReference type="PRINTS" id="PR00080">
    <property type="entry name" value="SDRFAMILY"/>
</dbReference>
<dbReference type="Proteomes" id="UP000236546">
    <property type="component" value="Unassembled WGS sequence"/>
</dbReference>
<protein>
    <recommendedName>
        <fullName evidence="8">Gluconate 5-dehydrogenase</fullName>
    </recommendedName>
</protein>
<accession>A0A2K0T825</accession>
<dbReference type="Gene3D" id="3.40.50.720">
    <property type="entry name" value="NAD(P)-binding Rossmann-like Domain"/>
    <property type="match status" value="1"/>
</dbReference>